<dbReference type="Pfam" id="PF13589">
    <property type="entry name" value="HATPase_c_3"/>
    <property type="match status" value="1"/>
</dbReference>
<dbReference type="InterPro" id="IPR042121">
    <property type="entry name" value="MutL_C_regsub"/>
</dbReference>
<dbReference type="SUPFAM" id="SSF118116">
    <property type="entry name" value="DNA mismatch repair protein MutL"/>
    <property type="match status" value="1"/>
</dbReference>
<dbReference type="GO" id="GO:0006298">
    <property type="term" value="P:mismatch repair"/>
    <property type="evidence" value="ECO:0007669"/>
    <property type="project" value="InterPro"/>
</dbReference>
<feature type="compositionally biased region" description="Acidic residues" evidence="3">
    <location>
        <begin position="437"/>
        <end position="446"/>
    </location>
</feature>
<dbReference type="InterPro" id="IPR013507">
    <property type="entry name" value="DNA_mismatch_S5_2-like"/>
</dbReference>
<dbReference type="InterPro" id="IPR014721">
    <property type="entry name" value="Ribsml_uS5_D2-typ_fold_subgr"/>
</dbReference>
<evidence type="ECO:0000313" key="6">
    <source>
        <dbReference type="EMBL" id="TRY73522.1"/>
    </source>
</evidence>
<gene>
    <name evidence="6" type="ORF">TCAL_11996</name>
</gene>
<dbReference type="SMART" id="SM01340">
    <property type="entry name" value="DNA_mis_repair"/>
    <property type="match status" value="1"/>
</dbReference>
<evidence type="ECO:0000313" key="7">
    <source>
        <dbReference type="Proteomes" id="UP000318571"/>
    </source>
</evidence>
<dbReference type="InterPro" id="IPR020568">
    <property type="entry name" value="Ribosomal_Su5_D2-typ_SF"/>
</dbReference>
<dbReference type="SUPFAM" id="SSF55874">
    <property type="entry name" value="ATPase domain of HSP90 chaperone/DNA topoisomerase II/histidine kinase"/>
    <property type="match status" value="1"/>
</dbReference>
<dbReference type="InterPro" id="IPR036890">
    <property type="entry name" value="HATPase_C_sf"/>
</dbReference>
<organism evidence="6 7">
    <name type="scientific">Tigriopus californicus</name>
    <name type="common">Marine copepod</name>
    <dbReference type="NCBI Taxonomy" id="6832"/>
    <lineage>
        <taxon>Eukaryota</taxon>
        <taxon>Metazoa</taxon>
        <taxon>Ecdysozoa</taxon>
        <taxon>Arthropoda</taxon>
        <taxon>Crustacea</taxon>
        <taxon>Multicrustacea</taxon>
        <taxon>Hexanauplia</taxon>
        <taxon>Copepoda</taxon>
        <taxon>Harpacticoida</taxon>
        <taxon>Harpacticidae</taxon>
        <taxon>Tigriopus</taxon>
    </lineage>
</organism>
<feature type="region of interest" description="Disordered" evidence="3">
    <location>
        <begin position="1"/>
        <end position="33"/>
    </location>
</feature>
<dbReference type="GO" id="GO:0140664">
    <property type="term" value="F:ATP-dependent DNA damage sensor activity"/>
    <property type="evidence" value="ECO:0007669"/>
    <property type="project" value="InterPro"/>
</dbReference>
<dbReference type="Proteomes" id="UP000318571">
    <property type="component" value="Chromosome 3"/>
</dbReference>
<dbReference type="GO" id="GO:0016887">
    <property type="term" value="F:ATP hydrolysis activity"/>
    <property type="evidence" value="ECO:0007669"/>
    <property type="project" value="InterPro"/>
</dbReference>
<evidence type="ECO:0000256" key="3">
    <source>
        <dbReference type="SAM" id="MobiDB-lite"/>
    </source>
</evidence>
<sequence length="831" mass="93479">MQQADPSQQQQASGSSNAPPDRNGRILPLSQSDRSKLRSGVALVSPANAVEELVQNALDAGASQILVKVDLACFKIRVFDDGRGIPGKDLSIIASRYHTSKCHGRFDLERGLKYFGYRGEALASFRDMSALLQIVSKYQDGPTLVANFVKGKRKMVEPYFRPQKSSGTIVSVMDFMYNMPVRRNLISGSIDLEDIRLTMVGLALSHPRVQLTLENEVGGQIIFDTPPKTCLVSKFTDILGRKWSESLKEIQVKKHANCNSQMIKLSGIIGTEGALSKSKQFLFVNRRLLKKTTLHKIVNQIFKKSVMCRPNLASKISKSPRKRHLDSPARSSLPLHGVFCLFLDVPQDSYDITLEPQKTSIEFKDWDPIQNFIQSELLQFFRSQFLMPLDSLIQNRDPTVTSNCQPSIDFNISGIDFLNSQIQSVTSEESPKIPDDGSNDSEEEPSDGEKDLEQNEPMDISEKPFPPFGSSLVNARHSFPVKKSKTDHAFKTPKKIDQPSISQELDDLPICRSRILPVGKTPFLKKTRRKSAEKVPECSSIMACKWSSEAERISDMKSGPKSDIHQVLERWRNPQLALPTQSFRFERSMFESLTVLGQVDKKFIAGTIFDENDASTKLILYDQHAVHERIRLEMILSDQYPDKATVLSEDLSEPIQLALGEEERRILHSLPNPLRKFGLQVEIPIEEVAHVRVLSAPKCFLKREANELRNRRPSPLKDLIAMLLKDIALTGRTNPGSLNMLPKTIHNVFCSQACRSAIKFGQSLTLEDCQRLLQGLKTCQVPFQCAHGRPSFSILMDLSQLSQLDVVPNKKINMSKLHALMHDFSDNKGQE</sequence>
<dbReference type="Gene3D" id="3.30.1540.20">
    <property type="entry name" value="MutL, C-terminal domain, dimerisation subdomain"/>
    <property type="match status" value="1"/>
</dbReference>
<dbReference type="OMA" id="CAQNDEN"/>
<dbReference type="InterPro" id="IPR042120">
    <property type="entry name" value="MutL_C_dimsub"/>
</dbReference>
<dbReference type="Gene3D" id="3.30.565.10">
    <property type="entry name" value="Histidine kinase-like ATPase, C-terminal domain"/>
    <property type="match status" value="1"/>
</dbReference>
<dbReference type="GO" id="GO:0030983">
    <property type="term" value="F:mismatched DNA binding"/>
    <property type="evidence" value="ECO:0007669"/>
    <property type="project" value="InterPro"/>
</dbReference>
<name>A0A553P763_TIGCA</name>
<dbReference type="InterPro" id="IPR014790">
    <property type="entry name" value="MutL_C"/>
</dbReference>
<protein>
    <recommendedName>
        <fullName evidence="8">MutL C-terminal dimerisation domain-containing protein</fullName>
    </recommendedName>
</protein>
<evidence type="ECO:0008006" key="8">
    <source>
        <dbReference type="Google" id="ProtNLM"/>
    </source>
</evidence>
<dbReference type="Gene3D" id="3.30.230.10">
    <property type="match status" value="1"/>
</dbReference>
<evidence type="ECO:0000256" key="1">
    <source>
        <dbReference type="ARBA" id="ARBA00006082"/>
    </source>
</evidence>
<dbReference type="STRING" id="6832.A0A553P763"/>
<dbReference type="PANTHER" id="PTHR10073">
    <property type="entry name" value="DNA MISMATCH REPAIR PROTEIN MLH, PMS, MUTL"/>
    <property type="match status" value="1"/>
</dbReference>
<comment type="similarity">
    <text evidence="1">Belongs to the DNA mismatch repair MutL/HexB family.</text>
</comment>
<dbReference type="PANTHER" id="PTHR10073:SF47">
    <property type="entry name" value="DNA MISMATCH REPAIR PROTEIN MLH3"/>
    <property type="match status" value="1"/>
</dbReference>
<reference evidence="6 7" key="1">
    <citation type="journal article" date="2018" name="Nat. Ecol. Evol.">
        <title>Genomic signatures of mitonuclear coevolution across populations of Tigriopus californicus.</title>
        <authorList>
            <person name="Barreto F.S."/>
            <person name="Watson E.T."/>
            <person name="Lima T.G."/>
            <person name="Willett C.S."/>
            <person name="Edmands S."/>
            <person name="Li W."/>
            <person name="Burton R.S."/>
        </authorList>
    </citation>
    <scope>NUCLEOTIDE SEQUENCE [LARGE SCALE GENOMIC DNA]</scope>
    <source>
        <strain evidence="6 7">San Diego</strain>
    </source>
</reference>
<evidence type="ECO:0000259" key="5">
    <source>
        <dbReference type="SMART" id="SM01340"/>
    </source>
</evidence>
<dbReference type="EMBL" id="VCGU01000007">
    <property type="protein sequence ID" value="TRY73522.1"/>
    <property type="molecule type" value="Genomic_DNA"/>
</dbReference>
<dbReference type="GO" id="GO:0032300">
    <property type="term" value="C:mismatch repair complex"/>
    <property type="evidence" value="ECO:0007669"/>
    <property type="project" value="InterPro"/>
</dbReference>
<dbReference type="SMART" id="SM00853">
    <property type="entry name" value="MutL_C"/>
    <property type="match status" value="1"/>
</dbReference>
<feature type="compositionally biased region" description="Low complexity" evidence="3">
    <location>
        <begin position="1"/>
        <end position="20"/>
    </location>
</feature>
<dbReference type="InterPro" id="IPR038973">
    <property type="entry name" value="MutL/Mlh/Pms-like"/>
</dbReference>
<dbReference type="GO" id="GO:0005524">
    <property type="term" value="F:ATP binding"/>
    <property type="evidence" value="ECO:0007669"/>
    <property type="project" value="InterPro"/>
</dbReference>
<dbReference type="Pfam" id="PF01119">
    <property type="entry name" value="DNA_mis_repair"/>
    <property type="match status" value="1"/>
</dbReference>
<keyword evidence="7" id="KW-1185">Reference proteome</keyword>
<dbReference type="InterPro" id="IPR037198">
    <property type="entry name" value="MutL_C_sf"/>
</dbReference>
<feature type="domain" description="MutL C-terminal dimerisation" evidence="4">
    <location>
        <begin position="595"/>
        <end position="764"/>
    </location>
</feature>
<dbReference type="SUPFAM" id="SSF54211">
    <property type="entry name" value="Ribosomal protein S5 domain 2-like"/>
    <property type="match status" value="1"/>
</dbReference>
<dbReference type="Pfam" id="PF08676">
    <property type="entry name" value="MutL_C"/>
    <property type="match status" value="1"/>
</dbReference>
<dbReference type="Gene3D" id="3.30.1370.100">
    <property type="entry name" value="MutL, C-terminal domain, regulatory subdomain"/>
    <property type="match status" value="1"/>
</dbReference>
<proteinExistence type="inferred from homology"/>
<keyword evidence="2" id="KW-0227">DNA damage</keyword>
<dbReference type="AlphaFoldDB" id="A0A553P763"/>
<comment type="caution">
    <text evidence="6">The sequence shown here is derived from an EMBL/GenBank/DDBJ whole genome shotgun (WGS) entry which is preliminary data.</text>
</comment>
<accession>A0A553P763</accession>
<feature type="region of interest" description="Disordered" evidence="3">
    <location>
        <begin position="424"/>
        <end position="467"/>
    </location>
</feature>
<feature type="domain" description="DNA mismatch repair protein S5" evidence="5">
    <location>
        <begin position="235"/>
        <end position="382"/>
    </location>
</feature>
<evidence type="ECO:0000256" key="2">
    <source>
        <dbReference type="ARBA" id="ARBA00022763"/>
    </source>
</evidence>
<evidence type="ECO:0000259" key="4">
    <source>
        <dbReference type="SMART" id="SM00853"/>
    </source>
</evidence>